<evidence type="ECO:0000256" key="1">
    <source>
        <dbReference type="SAM" id="SignalP"/>
    </source>
</evidence>
<reference evidence="2 3" key="1">
    <citation type="submission" date="2019-07" db="EMBL/GenBank/DDBJ databases">
        <title>Finished genome of Venturia effusa.</title>
        <authorList>
            <person name="Young C.A."/>
            <person name="Cox M.P."/>
            <person name="Ganley A.R.D."/>
            <person name="David W.J."/>
        </authorList>
    </citation>
    <scope>NUCLEOTIDE SEQUENCE [LARGE SCALE GENOMIC DNA]</scope>
    <source>
        <strain evidence="3">albino</strain>
    </source>
</reference>
<sequence length="421" mass="45602">MFASHYIILLLYVAVRILAQTPPISSGPYVPNASVGGGGSQFKDSPHFRIHGVSDGQADVAIKHLEAAYACFVSDMGWRSHGLSYNKGTDSGPKYKENIYAVATLGSAAGQMFSDARTGYSYVKTIKSGVSDPKVVVHEYGHALTYHERGWVDQKRTGVWWETVANFFADTYMTSPLCAKARAQFGNPEGRTIIELNKIIGSSHQTLVDGSTGSGNYYQAWPFLSYLTHNPDKWEGLGRTVMPEMFRKYKKGSNETPFHALERVIAPMKVSKVVGRYWARMAYVDIGHAQAQKRFMEMRGRLNYANLDQAGGGNYKVKSLRSPKYMGASIIPLKGTGAISVSIKAGGPFTATLAVRAQGGAVKYVDIQGGKGGTTLASGEEATLVVANTPDTLLMYDGFKVAGTEVTKGLDFTLQITGATA</sequence>
<dbReference type="OrthoDB" id="5319191at2759"/>
<dbReference type="Proteomes" id="UP000316270">
    <property type="component" value="Chromosome 12"/>
</dbReference>
<dbReference type="InterPro" id="IPR045690">
    <property type="entry name" value="DUF6055"/>
</dbReference>
<evidence type="ECO:0000313" key="2">
    <source>
        <dbReference type="EMBL" id="QDS74891.1"/>
    </source>
</evidence>
<proteinExistence type="predicted"/>
<dbReference type="EMBL" id="CP042196">
    <property type="protein sequence ID" value="QDS74891.1"/>
    <property type="molecule type" value="Genomic_DNA"/>
</dbReference>
<evidence type="ECO:0000313" key="3">
    <source>
        <dbReference type="Proteomes" id="UP000316270"/>
    </source>
</evidence>
<keyword evidence="1" id="KW-0732">Signal</keyword>
<evidence type="ECO:0008006" key="4">
    <source>
        <dbReference type="Google" id="ProtNLM"/>
    </source>
</evidence>
<keyword evidence="3" id="KW-1185">Reference proteome</keyword>
<dbReference type="SUPFAM" id="SSF55486">
    <property type="entry name" value="Metalloproteases ('zincins'), catalytic domain"/>
    <property type="match status" value="1"/>
</dbReference>
<feature type="chain" id="PRO_5021970086" description="Dockerin type 1" evidence="1">
    <location>
        <begin position="20"/>
        <end position="421"/>
    </location>
</feature>
<organism evidence="2 3">
    <name type="scientific">Venturia effusa</name>
    <dbReference type="NCBI Taxonomy" id="50376"/>
    <lineage>
        <taxon>Eukaryota</taxon>
        <taxon>Fungi</taxon>
        <taxon>Dikarya</taxon>
        <taxon>Ascomycota</taxon>
        <taxon>Pezizomycotina</taxon>
        <taxon>Dothideomycetes</taxon>
        <taxon>Pleosporomycetidae</taxon>
        <taxon>Venturiales</taxon>
        <taxon>Venturiaceae</taxon>
        <taxon>Venturia</taxon>
    </lineage>
</organism>
<dbReference type="Pfam" id="PF19527">
    <property type="entry name" value="DUF6055"/>
    <property type="match status" value="1"/>
</dbReference>
<dbReference type="AlphaFoldDB" id="A0A517LGX0"/>
<accession>A0A517LGX0</accession>
<feature type="signal peptide" evidence="1">
    <location>
        <begin position="1"/>
        <end position="19"/>
    </location>
</feature>
<protein>
    <recommendedName>
        <fullName evidence="4">Dockerin type 1</fullName>
    </recommendedName>
</protein>
<gene>
    <name evidence="2" type="ORF">FKW77_003714</name>
</gene>
<name>A0A517LGX0_9PEZI</name>